<evidence type="ECO:0000256" key="1">
    <source>
        <dbReference type="SAM" id="MobiDB-lite"/>
    </source>
</evidence>
<dbReference type="EMBL" id="OU895879">
    <property type="protein sequence ID" value="CAG9808743.1"/>
    <property type="molecule type" value="Genomic_DNA"/>
</dbReference>
<feature type="compositionally biased region" description="Polar residues" evidence="1">
    <location>
        <begin position="59"/>
        <end position="76"/>
    </location>
</feature>
<evidence type="ECO:0000313" key="3">
    <source>
        <dbReference type="Proteomes" id="UP001153620"/>
    </source>
</evidence>
<proteinExistence type="predicted"/>
<reference evidence="2" key="1">
    <citation type="submission" date="2022-01" db="EMBL/GenBank/DDBJ databases">
        <authorList>
            <person name="King R."/>
        </authorList>
    </citation>
    <scope>NUCLEOTIDE SEQUENCE</scope>
</reference>
<sequence length="180" mass="20039">MEGWNDPMDLSKFEATGKLKINLNKRVAFPLSGGPISQTSSSSQEPLQLLPTIPFGLGENNNNNSDKSDLQETSEFNSETSKEKVCSILHQSIDQLDSSIQNNVKAKLKSLEAEWSKCDIDLQKLLVQLVDYIEQKDAKNAGGIQRKIIITGYKPWMQGVRHIIFSLESQDSKTNDIANA</sequence>
<dbReference type="OrthoDB" id="5982138at2759"/>
<dbReference type="GO" id="GO:0006357">
    <property type="term" value="P:regulation of transcription by RNA polymerase II"/>
    <property type="evidence" value="ECO:0007669"/>
    <property type="project" value="InterPro"/>
</dbReference>
<dbReference type="PANTHER" id="PTHR18834">
    <property type="entry name" value="STEROID RECEPTOR RNA ACTIVATOR 1"/>
    <property type="match status" value="1"/>
</dbReference>
<accession>A0A9N9S5R4</accession>
<organism evidence="2 3">
    <name type="scientific">Chironomus riparius</name>
    <dbReference type="NCBI Taxonomy" id="315576"/>
    <lineage>
        <taxon>Eukaryota</taxon>
        <taxon>Metazoa</taxon>
        <taxon>Ecdysozoa</taxon>
        <taxon>Arthropoda</taxon>
        <taxon>Hexapoda</taxon>
        <taxon>Insecta</taxon>
        <taxon>Pterygota</taxon>
        <taxon>Neoptera</taxon>
        <taxon>Endopterygota</taxon>
        <taxon>Diptera</taxon>
        <taxon>Nematocera</taxon>
        <taxon>Chironomoidea</taxon>
        <taxon>Chironomidae</taxon>
        <taxon>Chironominae</taxon>
        <taxon>Chironomus</taxon>
    </lineage>
</organism>
<dbReference type="GO" id="GO:0005634">
    <property type="term" value="C:nucleus"/>
    <property type="evidence" value="ECO:0007669"/>
    <property type="project" value="TreeGrafter"/>
</dbReference>
<name>A0A9N9S5R4_9DIPT</name>
<protein>
    <submittedName>
        <fullName evidence="2">Uncharacterized protein</fullName>
    </submittedName>
</protein>
<feature type="region of interest" description="Disordered" evidence="1">
    <location>
        <begin position="51"/>
        <end position="76"/>
    </location>
</feature>
<keyword evidence="3" id="KW-1185">Reference proteome</keyword>
<dbReference type="AlphaFoldDB" id="A0A9N9S5R4"/>
<dbReference type="Gene3D" id="1.20.940.10">
    <property type="entry name" value="Functional domain of the splicing factor Prp18"/>
    <property type="match status" value="1"/>
</dbReference>
<dbReference type="InterPro" id="IPR040243">
    <property type="entry name" value="Steroid_recept_RNA_1"/>
</dbReference>
<dbReference type="PANTHER" id="PTHR18834:SF2">
    <property type="entry name" value="STEROID RECEPTOR RNA ACTIVATOR 1"/>
    <property type="match status" value="1"/>
</dbReference>
<dbReference type="Proteomes" id="UP001153620">
    <property type="component" value="Chromosome 3"/>
</dbReference>
<gene>
    <name evidence="2" type="ORF">CHIRRI_LOCUS11579</name>
</gene>
<reference evidence="2" key="2">
    <citation type="submission" date="2022-10" db="EMBL/GenBank/DDBJ databases">
        <authorList>
            <consortium name="ENA_rothamsted_submissions"/>
            <consortium name="culmorum"/>
            <person name="King R."/>
        </authorList>
    </citation>
    <scope>NUCLEOTIDE SEQUENCE</scope>
</reference>
<dbReference type="GO" id="GO:0003713">
    <property type="term" value="F:transcription coactivator activity"/>
    <property type="evidence" value="ECO:0007669"/>
    <property type="project" value="InterPro"/>
</dbReference>
<evidence type="ECO:0000313" key="2">
    <source>
        <dbReference type="EMBL" id="CAG9808743.1"/>
    </source>
</evidence>